<dbReference type="RefSeq" id="WP_074753326.1">
    <property type="nucleotide sequence ID" value="NZ_FNCO01000007.1"/>
</dbReference>
<name>A0A1G8DW47_9PSED</name>
<protein>
    <submittedName>
        <fullName evidence="2">Uncharacterized protein</fullName>
    </submittedName>
</protein>
<accession>A0A1G8DW47</accession>
<evidence type="ECO:0000313" key="2">
    <source>
        <dbReference type="EMBL" id="SDH61924.1"/>
    </source>
</evidence>
<dbReference type="Proteomes" id="UP000182894">
    <property type="component" value="Unassembled WGS sequence"/>
</dbReference>
<gene>
    <name evidence="2" type="ORF">SAMN05216605_107167</name>
</gene>
<organism evidence="2 3">
    <name type="scientific">Pseudomonas abietaniphila</name>
    <dbReference type="NCBI Taxonomy" id="89065"/>
    <lineage>
        <taxon>Bacteria</taxon>
        <taxon>Pseudomonadati</taxon>
        <taxon>Pseudomonadota</taxon>
        <taxon>Gammaproteobacteria</taxon>
        <taxon>Pseudomonadales</taxon>
        <taxon>Pseudomonadaceae</taxon>
        <taxon>Pseudomonas</taxon>
    </lineage>
</organism>
<feature type="region of interest" description="Disordered" evidence="1">
    <location>
        <begin position="1"/>
        <end position="62"/>
    </location>
</feature>
<feature type="compositionally biased region" description="Basic and acidic residues" evidence="1">
    <location>
        <begin position="50"/>
        <end position="62"/>
    </location>
</feature>
<dbReference type="STRING" id="89065.SAMN05216605_107167"/>
<proteinExistence type="predicted"/>
<evidence type="ECO:0000313" key="3">
    <source>
        <dbReference type="Proteomes" id="UP000182894"/>
    </source>
</evidence>
<sequence length="62" mass="6768">MSGSRPENPDVNAQDVAFPETVPDPVKPDCDPIDEGCNPETGFEPGTEMVPEKGDFHSRPER</sequence>
<dbReference type="EMBL" id="FNCO01000007">
    <property type="protein sequence ID" value="SDH61924.1"/>
    <property type="molecule type" value="Genomic_DNA"/>
</dbReference>
<dbReference type="OrthoDB" id="6967737at2"/>
<reference evidence="3" key="1">
    <citation type="submission" date="2016-10" db="EMBL/GenBank/DDBJ databases">
        <authorList>
            <person name="Varghese N."/>
            <person name="Submissions S."/>
        </authorList>
    </citation>
    <scope>NUCLEOTIDE SEQUENCE [LARGE SCALE GENOMIC DNA]</scope>
    <source>
        <strain evidence="3">ATCC 700689</strain>
    </source>
</reference>
<dbReference type="AlphaFoldDB" id="A0A1G8DW47"/>
<evidence type="ECO:0000256" key="1">
    <source>
        <dbReference type="SAM" id="MobiDB-lite"/>
    </source>
</evidence>
<keyword evidence="3" id="KW-1185">Reference proteome</keyword>